<accession>A0A8J5XU01</accession>
<dbReference type="InterPro" id="IPR029058">
    <property type="entry name" value="AB_hydrolase_fold"/>
</dbReference>
<keyword evidence="5" id="KW-1185">Reference proteome</keyword>
<dbReference type="Proteomes" id="UP000751190">
    <property type="component" value="Unassembled WGS sequence"/>
</dbReference>
<protein>
    <recommendedName>
        <fullName evidence="1">GPI inositol-deacylase</fullName>
        <ecNumber evidence="1">3.1.-.-</ecNumber>
    </recommendedName>
</protein>
<feature type="domain" description="GPI inositol-deacylase PGAP1-like alpha/beta" evidence="3">
    <location>
        <begin position="107"/>
        <end position="158"/>
    </location>
</feature>
<comment type="similarity">
    <text evidence="1">Belongs to the GPI inositol-deacylase family.</text>
</comment>
<proteinExistence type="inferred from homology"/>
<evidence type="ECO:0000259" key="3">
    <source>
        <dbReference type="Pfam" id="PF07819"/>
    </source>
</evidence>
<keyword evidence="1" id="KW-0472">Membrane</keyword>
<dbReference type="OrthoDB" id="348976at2759"/>
<keyword evidence="1" id="KW-0256">Endoplasmic reticulum</keyword>
<dbReference type="PANTHER" id="PTHR47909">
    <property type="entry name" value="ALPHA/BETA-HYDROLASES SUPERFAMILY PROTEIN"/>
    <property type="match status" value="1"/>
</dbReference>
<dbReference type="EC" id="3.1.-.-" evidence="1"/>
<keyword evidence="1" id="KW-0378">Hydrolase</keyword>
<evidence type="ECO:0000256" key="1">
    <source>
        <dbReference type="RuleBase" id="RU365011"/>
    </source>
</evidence>
<feature type="signal peptide" evidence="2">
    <location>
        <begin position="1"/>
        <end position="19"/>
    </location>
</feature>
<organism evidence="4 5">
    <name type="scientific">Diacronema lutheri</name>
    <name type="common">Unicellular marine alga</name>
    <name type="synonym">Monochrysis lutheri</name>
    <dbReference type="NCBI Taxonomy" id="2081491"/>
    <lineage>
        <taxon>Eukaryota</taxon>
        <taxon>Haptista</taxon>
        <taxon>Haptophyta</taxon>
        <taxon>Pavlovophyceae</taxon>
        <taxon>Pavlovales</taxon>
        <taxon>Pavlovaceae</taxon>
        <taxon>Diacronema</taxon>
    </lineage>
</organism>
<evidence type="ECO:0000256" key="2">
    <source>
        <dbReference type="SAM" id="SignalP"/>
    </source>
</evidence>
<keyword evidence="1" id="KW-0813">Transport</keyword>
<dbReference type="GO" id="GO:0015031">
    <property type="term" value="P:protein transport"/>
    <property type="evidence" value="ECO:0007669"/>
    <property type="project" value="UniProtKB-KW"/>
</dbReference>
<name>A0A8J5XU01_DIALT</name>
<dbReference type="PANTHER" id="PTHR47909:SF2">
    <property type="entry name" value="GPI INOSITOL-DEACYLASE"/>
    <property type="match status" value="1"/>
</dbReference>
<dbReference type="EMBL" id="JAGTXO010000004">
    <property type="protein sequence ID" value="KAG8468377.1"/>
    <property type="molecule type" value="Genomic_DNA"/>
</dbReference>
<comment type="subcellular location">
    <subcellularLocation>
        <location evidence="1">Endoplasmic reticulum membrane</location>
    </subcellularLocation>
</comment>
<dbReference type="AlphaFoldDB" id="A0A8J5XU01"/>
<comment type="function">
    <text evidence="1">Involved in inositol deacylation of GPI-anchored proteins which plays important roles in the quality control and ER-associated degradation of GPI-anchored proteins.</text>
</comment>
<evidence type="ECO:0000313" key="5">
    <source>
        <dbReference type="Proteomes" id="UP000751190"/>
    </source>
</evidence>
<reference evidence="4" key="1">
    <citation type="submission" date="2021-05" db="EMBL/GenBank/DDBJ databases">
        <title>The genome of the haptophyte Pavlova lutheri (Diacronema luteri, Pavlovales) - a model for lipid biosynthesis in eukaryotic algae.</title>
        <authorList>
            <person name="Hulatt C.J."/>
            <person name="Posewitz M.C."/>
        </authorList>
    </citation>
    <scope>NUCLEOTIDE SEQUENCE</scope>
    <source>
        <strain evidence="4">NIVA-4/92</strain>
    </source>
</reference>
<dbReference type="SUPFAM" id="SSF53474">
    <property type="entry name" value="alpha/beta-Hydrolases"/>
    <property type="match status" value="1"/>
</dbReference>
<evidence type="ECO:0000313" key="4">
    <source>
        <dbReference type="EMBL" id="KAG8468377.1"/>
    </source>
</evidence>
<feature type="chain" id="PRO_5035256828" description="GPI inositol-deacylase" evidence="2">
    <location>
        <begin position="20"/>
        <end position="299"/>
    </location>
</feature>
<dbReference type="Pfam" id="PF07819">
    <property type="entry name" value="PGAP1"/>
    <property type="match status" value="1"/>
</dbReference>
<dbReference type="OMA" id="CPAQFCV"/>
<keyword evidence="1" id="KW-0653">Protein transport</keyword>
<comment type="caution">
    <text evidence="4">The sequence shown here is derived from an EMBL/GenBank/DDBJ whole genome shotgun (WGS) entry which is preliminary data.</text>
</comment>
<sequence length="299" mass="31980">MRGITTLVCIIAALGRANGSAVAVRRPIIIAPAQFGVPKDYATLAALLESRGHKVFIAPLTRLCWLRIAPATFTAAFWQARLEPTPTLNFYFEALDKTFAAVDAECGPDASVTLIGHSIGGWAIRAYVGERLGTERAQKRVARLVTLGTPHNAPPLSSPVAAVDQTRGLLTYINDKFPSGKPLAPEQLVCVAGRGTTTCNFGELVRSSAWDGDERRSKLLERLVALPSYFALSGSAFGVAGDGLIPIETATLTGGCGSIVLDDCHHSGFIPTALDSIVLPDTYKWYGSEGIFEQWADHL</sequence>
<dbReference type="GO" id="GO:0005789">
    <property type="term" value="C:endoplasmic reticulum membrane"/>
    <property type="evidence" value="ECO:0007669"/>
    <property type="project" value="UniProtKB-SubCell"/>
</dbReference>
<keyword evidence="2" id="KW-0732">Signal</keyword>
<dbReference type="InterPro" id="IPR012908">
    <property type="entry name" value="PGAP1-ab_dom-like"/>
</dbReference>
<dbReference type="Gene3D" id="3.40.50.1820">
    <property type="entry name" value="alpha/beta hydrolase"/>
    <property type="match status" value="1"/>
</dbReference>
<dbReference type="GO" id="GO:0016788">
    <property type="term" value="F:hydrolase activity, acting on ester bonds"/>
    <property type="evidence" value="ECO:0007669"/>
    <property type="project" value="InterPro"/>
</dbReference>
<gene>
    <name evidence="4" type="ORF">KFE25_013460</name>
</gene>